<protein>
    <recommendedName>
        <fullName evidence="2">Thiol:disulfide interchange protein DsbD N-terminal domain-containing protein</fullName>
    </recommendedName>
</protein>
<gene>
    <name evidence="3" type="ORF">ROH8110_01514</name>
</gene>
<dbReference type="Proteomes" id="UP000193207">
    <property type="component" value="Unassembled WGS sequence"/>
</dbReference>
<evidence type="ECO:0000259" key="2">
    <source>
        <dbReference type="Pfam" id="PF11412"/>
    </source>
</evidence>
<accession>A0A1X6YUU6</accession>
<proteinExistence type="predicted"/>
<feature type="domain" description="Thiol:disulfide interchange protein DsbD N-terminal" evidence="2">
    <location>
        <begin position="40"/>
        <end position="145"/>
    </location>
</feature>
<dbReference type="EMBL" id="FWFU01000002">
    <property type="protein sequence ID" value="SLN32016.1"/>
    <property type="molecule type" value="Genomic_DNA"/>
</dbReference>
<feature type="chain" id="PRO_5012620492" description="Thiol:disulfide interchange protein DsbD N-terminal domain-containing protein" evidence="1">
    <location>
        <begin position="25"/>
        <end position="269"/>
    </location>
</feature>
<dbReference type="OrthoDB" id="9811036at2"/>
<dbReference type="RefSeq" id="WP_085817163.1">
    <property type="nucleotide sequence ID" value="NZ_FWFU01000002.1"/>
</dbReference>
<feature type="signal peptide" evidence="1">
    <location>
        <begin position="1"/>
        <end position="24"/>
    </location>
</feature>
<name>A0A1X6YUU6_9RHOB</name>
<sequence length="269" mass="29037">MTKRILPVLATLGGLVLTSLAAHADEAMVKARILTGWSQQDGQHVAALQLTMQDGWKTYWRAPGDAGIPPRFDWRGSRNLAGVQITWPTPRSIGQGGQRSIGYGDTVTLPLTLTPQRAGQPINLSGTIEMGVCKDICVPVTLRLSQDLPLGETRRDPQIVSALASRPASAQEAGVTDVHCTVSPMEGGLQLTAELRMPRIGRDEIAVVESANEAIWVAQPRTERQGDRLVARAELYHVEGRAFALDRSGIRITVLGGDRAVDIRGCPAR</sequence>
<dbReference type="AlphaFoldDB" id="A0A1X6YUU6"/>
<evidence type="ECO:0000313" key="3">
    <source>
        <dbReference type="EMBL" id="SLN32016.1"/>
    </source>
</evidence>
<keyword evidence="4" id="KW-1185">Reference proteome</keyword>
<keyword evidence="1" id="KW-0732">Signal</keyword>
<evidence type="ECO:0000313" key="4">
    <source>
        <dbReference type="Proteomes" id="UP000193207"/>
    </source>
</evidence>
<dbReference type="Pfam" id="PF11412">
    <property type="entry name" value="DsbD_N"/>
    <property type="match status" value="1"/>
</dbReference>
<reference evidence="3 4" key="1">
    <citation type="submission" date="2017-03" db="EMBL/GenBank/DDBJ databases">
        <authorList>
            <person name="Afonso C.L."/>
            <person name="Miller P.J."/>
            <person name="Scott M.A."/>
            <person name="Spackman E."/>
            <person name="Goraichik I."/>
            <person name="Dimitrov K.M."/>
            <person name="Suarez D.L."/>
            <person name="Swayne D.E."/>
        </authorList>
    </citation>
    <scope>NUCLEOTIDE SEQUENCE [LARGE SCALE GENOMIC DNA]</scope>
    <source>
        <strain evidence="3 4">CECT 8110</strain>
    </source>
</reference>
<organism evidence="3 4">
    <name type="scientific">Roseovarius halotolerans</name>
    <dbReference type="NCBI Taxonomy" id="505353"/>
    <lineage>
        <taxon>Bacteria</taxon>
        <taxon>Pseudomonadati</taxon>
        <taxon>Pseudomonadota</taxon>
        <taxon>Alphaproteobacteria</taxon>
        <taxon>Rhodobacterales</taxon>
        <taxon>Roseobacteraceae</taxon>
        <taxon>Roseovarius</taxon>
    </lineage>
</organism>
<evidence type="ECO:0000256" key="1">
    <source>
        <dbReference type="SAM" id="SignalP"/>
    </source>
</evidence>
<dbReference type="InterPro" id="IPR028250">
    <property type="entry name" value="DsbDN"/>
</dbReference>